<evidence type="ECO:0000313" key="1">
    <source>
        <dbReference type="EMBL" id="JAR95834.1"/>
    </source>
</evidence>
<accession>A0A170UFA3</accession>
<name>A0A170UFA3_TRIIF</name>
<reference evidence="1" key="1">
    <citation type="submission" date="2016-04" db="EMBL/GenBank/DDBJ databases">
        <authorList>
            <person name="Calderon-Fernandez G.M.Sr."/>
        </authorList>
    </citation>
    <scope>NUCLEOTIDE SEQUENCE</scope>
    <source>
        <strain evidence="1">Int1</strain>
        <tissue evidence="1">Integument</tissue>
    </source>
</reference>
<sequence>MHIKSTLLSLFRKLCDINVPRMYANLMPAEV</sequence>
<organism evidence="1">
    <name type="scientific">Triatoma infestans</name>
    <name type="common">Assassin bug</name>
    <dbReference type="NCBI Taxonomy" id="30076"/>
    <lineage>
        <taxon>Eukaryota</taxon>
        <taxon>Metazoa</taxon>
        <taxon>Ecdysozoa</taxon>
        <taxon>Arthropoda</taxon>
        <taxon>Hexapoda</taxon>
        <taxon>Insecta</taxon>
        <taxon>Pterygota</taxon>
        <taxon>Neoptera</taxon>
        <taxon>Paraneoptera</taxon>
        <taxon>Hemiptera</taxon>
        <taxon>Heteroptera</taxon>
        <taxon>Panheteroptera</taxon>
        <taxon>Cimicomorpha</taxon>
        <taxon>Reduviidae</taxon>
        <taxon>Triatominae</taxon>
        <taxon>Triatoma</taxon>
    </lineage>
</organism>
<dbReference type="EMBL" id="GEMB01007600">
    <property type="protein sequence ID" value="JAR95834.1"/>
    <property type="molecule type" value="Transcribed_RNA"/>
</dbReference>
<proteinExistence type="predicted"/>
<reference evidence="1" key="2">
    <citation type="journal article" date="2017" name="J. Med. Entomol.">
        <title>Transcriptome Analysis of the Triatoma infestans (Hemiptera: Reduviidae) Integument.</title>
        <authorList>
            <person name="Calderon-Fernandez G.M."/>
            <person name="Moriconi D.E."/>
            <person name="Dulbecco A.B."/>
            <person name="Juarez M.P."/>
        </authorList>
    </citation>
    <scope>NUCLEOTIDE SEQUENCE</scope>
    <source>
        <strain evidence="1">Int1</strain>
        <tissue evidence="1">Integument</tissue>
    </source>
</reference>
<dbReference type="AlphaFoldDB" id="A0A170UFA3"/>
<protein>
    <submittedName>
        <fullName evidence="1">Uncharacterized protein</fullName>
    </submittedName>
</protein>